<dbReference type="Gene3D" id="3.10.180.80">
    <property type="entry name" value="Uncharacterised protein PF07063, DUF1338"/>
    <property type="match status" value="1"/>
</dbReference>
<evidence type="ECO:0000256" key="2">
    <source>
        <dbReference type="ARBA" id="ARBA00022964"/>
    </source>
</evidence>
<dbReference type="SMART" id="SM01150">
    <property type="entry name" value="DUF1338"/>
    <property type="match status" value="1"/>
</dbReference>
<dbReference type="EMBL" id="LBGZ01000161">
    <property type="protein sequence ID" value="PBJ28786.1"/>
    <property type="molecule type" value="Genomic_DNA"/>
</dbReference>
<dbReference type="GO" id="GO:0051213">
    <property type="term" value="F:dioxygenase activity"/>
    <property type="evidence" value="ECO:0007669"/>
    <property type="project" value="UniProtKB-KW"/>
</dbReference>
<keyword evidence="4" id="KW-0408">Iron</keyword>
<dbReference type="AlphaFoldDB" id="A0A2A3L178"/>
<evidence type="ECO:0000256" key="3">
    <source>
        <dbReference type="ARBA" id="ARBA00023002"/>
    </source>
</evidence>
<protein>
    <recommendedName>
        <fullName evidence="6">2-oxoadipate dioxygenase/decarboxylase</fullName>
        <ecNumber evidence="6">1.13.11.93</ecNumber>
    </recommendedName>
    <alternativeName>
        <fullName evidence="7">2-hydroxyglutarate synthase</fullName>
    </alternativeName>
</protein>
<keyword evidence="2" id="KW-0223">Dioxygenase</keyword>
<sequence>MSRPKWLPAWRLRAMFAAGLSAMYAAEVPGYATLVQVCTRVNADHVARHPGAERWGSLRRVTAERHGAIRVGSPAELRAVADLFAAFGMAPVGYYDLRRAASPIPVVCTAFRPVDGNELSLNPFRMFTSMLATRDRRYFDRDLRARVDNFLAHRQLFDPALLARARSIAAAGGCADDAARPFVAAAVASFALSGKPIERSWYDELSRVSAVAADIAGVCSTHLNHLTPRVLDIDELYRRMTGRGIAMIDAIQG</sequence>
<comment type="cofactor">
    <cofactor evidence="1">
        <name>Fe(2+)</name>
        <dbReference type="ChEBI" id="CHEBI:29033"/>
    </cofactor>
</comment>
<dbReference type="Proteomes" id="UP000218842">
    <property type="component" value="Unassembled WGS sequence"/>
</dbReference>
<evidence type="ECO:0000256" key="5">
    <source>
        <dbReference type="ARBA" id="ARBA00035013"/>
    </source>
</evidence>
<dbReference type="EC" id="1.13.11.93" evidence="6"/>
<gene>
    <name evidence="9" type="ORF">XV03_25715</name>
</gene>
<feature type="non-terminal residue" evidence="9">
    <location>
        <position position="253"/>
    </location>
</feature>
<proteinExistence type="inferred from homology"/>
<keyword evidence="3" id="KW-0560">Oxidoreductase</keyword>
<keyword evidence="8" id="KW-0732">Signal</keyword>
<comment type="caution">
    <text evidence="9">The sequence shown here is derived from an EMBL/GenBank/DDBJ whole genome shotgun (WGS) entry which is preliminary data.</text>
</comment>
<accession>A0A2A3L178</accession>
<evidence type="ECO:0000313" key="10">
    <source>
        <dbReference type="Proteomes" id="UP000218842"/>
    </source>
</evidence>
<organism evidence="9 10">
    <name type="scientific">Mycobacterium avium subsp. hominissuis</name>
    <dbReference type="NCBI Taxonomy" id="439334"/>
    <lineage>
        <taxon>Bacteria</taxon>
        <taxon>Bacillati</taxon>
        <taxon>Actinomycetota</taxon>
        <taxon>Actinomycetes</taxon>
        <taxon>Mycobacteriales</taxon>
        <taxon>Mycobacteriaceae</taxon>
        <taxon>Mycobacterium</taxon>
        <taxon>Mycobacterium avium complex (MAC)</taxon>
    </lineage>
</organism>
<name>A0A2A3L178_MYCAV</name>
<dbReference type="InterPro" id="IPR009770">
    <property type="entry name" value="HGLS"/>
</dbReference>
<evidence type="ECO:0000256" key="6">
    <source>
        <dbReference type="ARBA" id="ARBA00035023"/>
    </source>
</evidence>
<comment type="similarity">
    <text evidence="5">Belongs to the 2-oxoadipate dioxygenase/decarboxylase family.</text>
</comment>
<reference evidence="9 10" key="1">
    <citation type="journal article" date="2017" name="Genome Biol. Evol.">
        <title>Population Structure and Local Adaptation of MAC Lung Disease Agent Mycobacterium avium subsp. hominissuis.</title>
        <authorList>
            <person name="Yano H."/>
            <person name="Iwamoto T."/>
            <person name="Nishiuchi Y."/>
            <person name="Nakajima C."/>
            <person name="Starkova D.A."/>
            <person name="Mokrousov I."/>
            <person name="Narvskaya O."/>
            <person name="Yoshida S."/>
            <person name="Arikawa K."/>
            <person name="Nakanishi N."/>
            <person name="Osaki K."/>
            <person name="Nakagawa I."/>
            <person name="Ato M."/>
            <person name="Suzuki Y."/>
            <person name="Maruyama F."/>
        </authorList>
    </citation>
    <scope>NUCLEOTIDE SEQUENCE [LARGE SCALE GENOMIC DNA]</scope>
    <source>
        <strain evidence="9 10">OCU466</strain>
    </source>
</reference>
<evidence type="ECO:0000256" key="8">
    <source>
        <dbReference type="SAM" id="SignalP"/>
    </source>
</evidence>
<evidence type="ECO:0000256" key="7">
    <source>
        <dbReference type="ARBA" id="ARBA00035045"/>
    </source>
</evidence>
<evidence type="ECO:0000313" key="9">
    <source>
        <dbReference type="EMBL" id="PBJ28786.1"/>
    </source>
</evidence>
<evidence type="ECO:0000256" key="4">
    <source>
        <dbReference type="ARBA" id="ARBA00023004"/>
    </source>
</evidence>
<feature type="signal peptide" evidence="8">
    <location>
        <begin position="1"/>
        <end position="25"/>
    </location>
</feature>
<dbReference type="PANTHER" id="PTHR39479">
    <property type="match status" value="1"/>
</dbReference>
<evidence type="ECO:0000256" key="1">
    <source>
        <dbReference type="ARBA" id="ARBA00001954"/>
    </source>
</evidence>
<dbReference type="Pfam" id="PF07063">
    <property type="entry name" value="HGLS"/>
    <property type="match status" value="1"/>
</dbReference>
<feature type="chain" id="PRO_5039015014" description="2-oxoadipate dioxygenase/decarboxylase" evidence="8">
    <location>
        <begin position="26"/>
        <end position="253"/>
    </location>
</feature>
<dbReference type="PANTHER" id="PTHR39479:SF2">
    <property type="entry name" value="2-OXOADIPATE DIOXYGENASE_DECARBOXYLASE"/>
    <property type="match status" value="1"/>
</dbReference>